<evidence type="ECO:0000313" key="3">
    <source>
        <dbReference type="Proteomes" id="UP001610818"/>
    </source>
</evidence>
<sequence length="83" mass="9091">MSDELKWFKSSYSGPEGDACVEVALDWRKSTYSDDEGSNCVEIAPCPTAIHVRDSKLSPETGPHLTVPAPAWSAFLAYATRSR</sequence>
<dbReference type="RefSeq" id="WP_397716116.1">
    <property type="nucleotide sequence ID" value="NZ_JBIRGN010000006.1"/>
</dbReference>
<keyword evidence="3" id="KW-1185">Reference proteome</keyword>
<evidence type="ECO:0000259" key="1">
    <source>
        <dbReference type="Pfam" id="PF04149"/>
    </source>
</evidence>
<feature type="domain" description="DUF397" evidence="1">
    <location>
        <begin position="5"/>
        <end position="24"/>
    </location>
</feature>
<proteinExistence type="predicted"/>
<organism evidence="2 3">
    <name type="scientific">Streptomyces longisporoflavus</name>
    <dbReference type="NCBI Taxonomy" id="28044"/>
    <lineage>
        <taxon>Bacteria</taxon>
        <taxon>Bacillati</taxon>
        <taxon>Actinomycetota</taxon>
        <taxon>Actinomycetes</taxon>
        <taxon>Kitasatosporales</taxon>
        <taxon>Streptomycetaceae</taxon>
        <taxon>Streptomyces</taxon>
    </lineage>
</organism>
<protein>
    <submittedName>
        <fullName evidence="2">DUF397 domain-containing protein</fullName>
    </submittedName>
</protein>
<reference evidence="2 3" key="1">
    <citation type="submission" date="2024-10" db="EMBL/GenBank/DDBJ databases">
        <title>The Natural Products Discovery Center: Release of the First 8490 Sequenced Strains for Exploring Actinobacteria Biosynthetic Diversity.</title>
        <authorList>
            <person name="Kalkreuter E."/>
            <person name="Kautsar S.A."/>
            <person name="Yang D."/>
            <person name="Bader C.D."/>
            <person name="Teijaro C.N."/>
            <person name="Fluegel L."/>
            <person name="Davis C.M."/>
            <person name="Simpson J.R."/>
            <person name="Lauterbach L."/>
            <person name="Steele A.D."/>
            <person name="Gui C."/>
            <person name="Meng S."/>
            <person name="Li G."/>
            <person name="Viehrig K."/>
            <person name="Ye F."/>
            <person name="Su P."/>
            <person name="Kiefer A.F."/>
            <person name="Nichols A."/>
            <person name="Cepeda A.J."/>
            <person name="Yan W."/>
            <person name="Fan B."/>
            <person name="Jiang Y."/>
            <person name="Adhikari A."/>
            <person name="Zheng C.-J."/>
            <person name="Schuster L."/>
            <person name="Cowan T.M."/>
            <person name="Smanski M.J."/>
            <person name="Chevrette M.G."/>
            <person name="De Carvalho L.P.S."/>
            <person name="Shen B."/>
        </authorList>
    </citation>
    <scope>NUCLEOTIDE SEQUENCE [LARGE SCALE GENOMIC DNA]</scope>
    <source>
        <strain evidence="2 3">NPDC017990</strain>
    </source>
</reference>
<dbReference type="Proteomes" id="UP001610818">
    <property type="component" value="Unassembled WGS sequence"/>
</dbReference>
<dbReference type="InterPro" id="IPR007278">
    <property type="entry name" value="DUF397"/>
</dbReference>
<dbReference type="EMBL" id="JBIRGQ010000006">
    <property type="protein sequence ID" value="MFH8549741.1"/>
    <property type="molecule type" value="Genomic_DNA"/>
</dbReference>
<feature type="domain" description="DUF397" evidence="1">
    <location>
        <begin position="26"/>
        <end position="79"/>
    </location>
</feature>
<accession>A0ABW7QXL7</accession>
<evidence type="ECO:0000313" key="2">
    <source>
        <dbReference type="EMBL" id="MFH8549741.1"/>
    </source>
</evidence>
<comment type="caution">
    <text evidence="2">The sequence shown here is derived from an EMBL/GenBank/DDBJ whole genome shotgun (WGS) entry which is preliminary data.</text>
</comment>
<name>A0ABW7QXL7_9ACTN</name>
<dbReference type="Pfam" id="PF04149">
    <property type="entry name" value="DUF397"/>
    <property type="match status" value="2"/>
</dbReference>
<gene>
    <name evidence="2" type="ORF">ACH4F9_32525</name>
</gene>